<evidence type="ECO:0000313" key="2">
    <source>
        <dbReference type="EMBL" id="MFC7202936.1"/>
    </source>
</evidence>
<reference evidence="2 3" key="1">
    <citation type="journal article" date="2019" name="Int. J. Syst. Evol. Microbiol.">
        <title>The Global Catalogue of Microorganisms (GCM) 10K type strain sequencing project: providing services to taxonomists for standard genome sequencing and annotation.</title>
        <authorList>
            <consortium name="The Broad Institute Genomics Platform"/>
            <consortium name="The Broad Institute Genome Sequencing Center for Infectious Disease"/>
            <person name="Wu L."/>
            <person name="Ma J."/>
        </authorList>
    </citation>
    <scope>NUCLEOTIDE SEQUENCE [LARGE SCALE GENOMIC DNA]</scope>
    <source>
        <strain evidence="2 3">DSM 29988</strain>
    </source>
</reference>
<protein>
    <submittedName>
        <fullName evidence="2">Uncharacterized protein</fullName>
    </submittedName>
</protein>
<keyword evidence="1" id="KW-0812">Transmembrane</keyword>
<organism evidence="2 3">
    <name type="scientific">Haloferax namakaokahaiae</name>
    <dbReference type="NCBI Taxonomy" id="1748331"/>
    <lineage>
        <taxon>Archaea</taxon>
        <taxon>Methanobacteriati</taxon>
        <taxon>Methanobacteriota</taxon>
        <taxon>Stenosarchaea group</taxon>
        <taxon>Halobacteria</taxon>
        <taxon>Halobacteriales</taxon>
        <taxon>Haloferacaceae</taxon>
        <taxon>Haloferax</taxon>
    </lineage>
</organism>
<gene>
    <name evidence="2" type="ORF">ACFQJC_05380</name>
</gene>
<keyword evidence="3" id="KW-1185">Reference proteome</keyword>
<evidence type="ECO:0000313" key="3">
    <source>
        <dbReference type="Proteomes" id="UP001596481"/>
    </source>
</evidence>
<name>A0ABD5ZCM1_9EURY</name>
<feature type="transmembrane region" description="Helical" evidence="1">
    <location>
        <begin position="12"/>
        <end position="35"/>
    </location>
</feature>
<proteinExistence type="predicted"/>
<keyword evidence="1" id="KW-0472">Membrane</keyword>
<keyword evidence="1" id="KW-1133">Transmembrane helix</keyword>
<dbReference type="Proteomes" id="UP001596481">
    <property type="component" value="Unassembled WGS sequence"/>
</dbReference>
<evidence type="ECO:0000256" key="1">
    <source>
        <dbReference type="SAM" id="Phobius"/>
    </source>
</evidence>
<feature type="transmembrane region" description="Helical" evidence="1">
    <location>
        <begin position="41"/>
        <end position="59"/>
    </location>
</feature>
<dbReference type="RefSeq" id="WP_390222221.1">
    <property type="nucleotide sequence ID" value="NZ_JBHTAA010000001.1"/>
</dbReference>
<accession>A0ABD5ZCM1</accession>
<dbReference type="PROSITE" id="PS51257">
    <property type="entry name" value="PROKAR_LIPOPROTEIN"/>
    <property type="match status" value="1"/>
</dbReference>
<sequence length="73" mass="7890">MVDERLLRRIDVLLALVAGWFVLSLVVACFALMVFDLALGMVALATVVLTLVVGGLSYARSTGIDPDVRVEVR</sequence>
<dbReference type="EMBL" id="JBHTAA010000001">
    <property type="protein sequence ID" value="MFC7202936.1"/>
    <property type="molecule type" value="Genomic_DNA"/>
</dbReference>
<dbReference type="AlphaFoldDB" id="A0ABD5ZCM1"/>
<comment type="caution">
    <text evidence="2">The sequence shown here is derived from an EMBL/GenBank/DDBJ whole genome shotgun (WGS) entry which is preliminary data.</text>
</comment>